<dbReference type="InterPro" id="IPR003661">
    <property type="entry name" value="HisK_dim/P_dom"/>
</dbReference>
<evidence type="ECO:0000256" key="2">
    <source>
        <dbReference type="ARBA" id="ARBA00004141"/>
    </source>
</evidence>
<dbReference type="Gene3D" id="3.30.450.20">
    <property type="entry name" value="PAS domain"/>
    <property type="match status" value="3"/>
</dbReference>
<evidence type="ECO:0000256" key="7">
    <source>
        <dbReference type="ARBA" id="ARBA00022741"/>
    </source>
</evidence>
<accession>A0A7Y0FHH4</accession>
<protein>
    <recommendedName>
        <fullName evidence="3">histidine kinase</fullName>
        <ecNumber evidence="3">2.7.13.3</ecNumber>
    </recommendedName>
</protein>
<dbReference type="InterPro" id="IPR000014">
    <property type="entry name" value="PAS"/>
</dbReference>
<dbReference type="SMART" id="SM00387">
    <property type="entry name" value="HATPase_c"/>
    <property type="match status" value="1"/>
</dbReference>
<evidence type="ECO:0000259" key="16">
    <source>
        <dbReference type="PROSITE" id="PS50113"/>
    </source>
</evidence>
<keyword evidence="8" id="KW-0418">Kinase</keyword>
<dbReference type="InterPro" id="IPR004358">
    <property type="entry name" value="Sig_transdc_His_kin-like_C"/>
</dbReference>
<dbReference type="Proteomes" id="UP000552615">
    <property type="component" value="Unassembled WGS sequence"/>
</dbReference>
<evidence type="ECO:0000313" key="18">
    <source>
        <dbReference type="Proteomes" id="UP000552615"/>
    </source>
</evidence>
<evidence type="ECO:0000259" key="14">
    <source>
        <dbReference type="PROSITE" id="PS50109"/>
    </source>
</evidence>
<dbReference type="CDD" id="cd00075">
    <property type="entry name" value="HATPase"/>
    <property type="match status" value="1"/>
</dbReference>
<name>A0A7Y0FHH4_9FLAO</name>
<dbReference type="AlphaFoldDB" id="A0A7Y0FHH4"/>
<feature type="coiled-coil region" evidence="13">
    <location>
        <begin position="132"/>
        <end position="232"/>
    </location>
</feature>
<dbReference type="GO" id="GO:0030295">
    <property type="term" value="F:protein kinase activator activity"/>
    <property type="evidence" value="ECO:0007669"/>
    <property type="project" value="TreeGrafter"/>
</dbReference>
<evidence type="ECO:0000313" key="17">
    <source>
        <dbReference type="EMBL" id="NML56260.1"/>
    </source>
</evidence>
<dbReference type="Pfam" id="PF02518">
    <property type="entry name" value="HATPase_c"/>
    <property type="match status" value="1"/>
</dbReference>
<dbReference type="InterPro" id="IPR050351">
    <property type="entry name" value="BphY/WalK/GraS-like"/>
</dbReference>
<dbReference type="GO" id="GO:0007234">
    <property type="term" value="P:osmosensory signaling via phosphorelay pathway"/>
    <property type="evidence" value="ECO:0007669"/>
    <property type="project" value="TreeGrafter"/>
</dbReference>
<dbReference type="Gene3D" id="3.30.565.10">
    <property type="entry name" value="Histidine kinase-like ATPase, C-terminal domain"/>
    <property type="match status" value="1"/>
</dbReference>
<dbReference type="Gene3D" id="1.10.287.130">
    <property type="match status" value="1"/>
</dbReference>
<dbReference type="PROSITE" id="PS50112">
    <property type="entry name" value="PAS"/>
    <property type="match status" value="1"/>
</dbReference>
<keyword evidence="13" id="KW-0175">Coiled coil</keyword>
<dbReference type="SUPFAM" id="SSF55874">
    <property type="entry name" value="ATPase domain of HSP90 chaperone/DNA topoisomerase II/histidine kinase"/>
    <property type="match status" value="1"/>
</dbReference>
<dbReference type="SMART" id="SM00091">
    <property type="entry name" value="PAS"/>
    <property type="match status" value="3"/>
</dbReference>
<feature type="domain" description="PAS" evidence="15">
    <location>
        <begin position="379"/>
        <end position="421"/>
    </location>
</feature>
<gene>
    <name evidence="17" type="ORF">HHL20_02775</name>
</gene>
<dbReference type="PRINTS" id="PR00344">
    <property type="entry name" value="BCTRLSENSOR"/>
</dbReference>
<dbReference type="Pfam" id="PF08448">
    <property type="entry name" value="PAS_4"/>
    <property type="match status" value="2"/>
</dbReference>
<dbReference type="GO" id="GO:0005524">
    <property type="term" value="F:ATP binding"/>
    <property type="evidence" value="ECO:0007669"/>
    <property type="project" value="UniProtKB-KW"/>
</dbReference>
<keyword evidence="11" id="KW-0902">Two-component regulatory system</keyword>
<dbReference type="NCBIfam" id="TIGR00229">
    <property type="entry name" value="sensory_box"/>
    <property type="match status" value="1"/>
</dbReference>
<dbReference type="SMART" id="SM00388">
    <property type="entry name" value="HisKA"/>
    <property type="match status" value="1"/>
</dbReference>
<keyword evidence="10" id="KW-1133">Transmembrane helix</keyword>
<evidence type="ECO:0000256" key="3">
    <source>
        <dbReference type="ARBA" id="ARBA00012438"/>
    </source>
</evidence>
<evidence type="ECO:0000256" key="10">
    <source>
        <dbReference type="ARBA" id="ARBA00022989"/>
    </source>
</evidence>
<dbReference type="PROSITE" id="PS50109">
    <property type="entry name" value="HIS_KIN"/>
    <property type="match status" value="1"/>
</dbReference>
<dbReference type="GO" id="GO:0000155">
    <property type="term" value="F:phosphorelay sensor kinase activity"/>
    <property type="evidence" value="ECO:0007669"/>
    <property type="project" value="InterPro"/>
</dbReference>
<dbReference type="GO" id="GO:0016020">
    <property type="term" value="C:membrane"/>
    <property type="evidence" value="ECO:0007669"/>
    <property type="project" value="UniProtKB-SubCell"/>
</dbReference>
<dbReference type="CDD" id="cd00082">
    <property type="entry name" value="HisKA"/>
    <property type="match status" value="1"/>
</dbReference>
<dbReference type="EC" id="2.7.13.3" evidence="3"/>
<keyword evidence="5" id="KW-0808">Transferase</keyword>
<evidence type="ECO:0000256" key="11">
    <source>
        <dbReference type="ARBA" id="ARBA00023012"/>
    </source>
</evidence>
<evidence type="ECO:0000256" key="13">
    <source>
        <dbReference type="SAM" id="Coils"/>
    </source>
</evidence>
<keyword evidence="9" id="KW-0067">ATP-binding</keyword>
<evidence type="ECO:0000256" key="4">
    <source>
        <dbReference type="ARBA" id="ARBA00022553"/>
    </source>
</evidence>
<dbReference type="PANTHER" id="PTHR42878:SF7">
    <property type="entry name" value="SENSOR HISTIDINE KINASE GLRK"/>
    <property type="match status" value="1"/>
</dbReference>
<dbReference type="PANTHER" id="PTHR42878">
    <property type="entry name" value="TWO-COMPONENT HISTIDINE KINASE"/>
    <property type="match status" value="1"/>
</dbReference>
<dbReference type="SUPFAM" id="SSF47384">
    <property type="entry name" value="Homodimeric domain of signal transducing histidine kinase"/>
    <property type="match status" value="1"/>
</dbReference>
<evidence type="ECO:0000256" key="9">
    <source>
        <dbReference type="ARBA" id="ARBA00022840"/>
    </source>
</evidence>
<feature type="domain" description="Histidine kinase" evidence="14">
    <location>
        <begin position="515"/>
        <end position="729"/>
    </location>
</feature>
<feature type="domain" description="PAC" evidence="16">
    <location>
        <begin position="83"/>
        <end position="138"/>
    </location>
</feature>
<dbReference type="FunFam" id="3.30.565.10:FF:000006">
    <property type="entry name" value="Sensor histidine kinase WalK"/>
    <property type="match status" value="1"/>
</dbReference>
<comment type="caution">
    <text evidence="17">The sequence shown here is derived from an EMBL/GenBank/DDBJ whole genome shotgun (WGS) entry which is preliminary data.</text>
</comment>
<dbReference type="Pfam" id="PF13188">
    <property type="entry name" value="PAS_8"/>
    <property type="match status" value="1"/>
</dbReference>
<keyword evidence="7" id="KW-0547">Nucleotide-binding</keyword>
<dbReference type="InterPro" id="IPR000700">
    <property type="entry name" value="PAS-assoc_C"/>
</dbReference>
<keyword evidence="12" id="KW-0472">Membrane</keyword>
<dbReference type="InterPro" id="IPR005467">
    <property type="entry name" value="His_kinase_dom"/>
</dbReference>
<keyword evidence="6" id="KW-0812">Transmembrane</keyword>
<dbReference type="Pfam" id="PF00512">
    <property type="entry name" value="HisKA"/>
    <property type="match status" value="1"/>
</dbReference>
<keyword evidence="18" id="KW-1185">Reference proteome</keyword>
<proteinExistence type="predicted"/>
<dbReference type="CDD" id="cd00130">
    <property type="entry name" value="PAS"/>
    <property type="match status" value="1"/>
</dbReference>
<organism evidence="17 18">
    <name type="scientific">Chryseobacterium cheonjiense</name>
    <dbReference type="NCBI Taxonomy" id="2728845"/>
    <lineage>
        <taxon>Bacteria</taxon>
        <taxon>Pseudomonadati</taxon>
        <taxon>Bacteroidota</taxon>
        <taxon>Flavobacteriia</taxon>
        <taxon>Flavobacteriales</taxon>
        <taxon>Weeksellaceae</taxon>
        <taxon>Chryseobacterium group</taxon>
        <taxon>Chryseobacterium</taxon>
    </lineage>
</organism>
<dbReference type="InterPro" id="IPR035965">
    <property type="entry name" value="PAS-like_dom_sf"/>
</dbReference>
<dbReference type="InterPro" id="IPR036097">
    <property type="entry name" value="HisK_dim/P_sf"/>
</dbReference>
<dbReference type="InterPro" id="IPR003594">
    <property type="entry name" value="HATPase_dom"/>
</dbReference>
<evidence type="ECO:0000256" key="6">
    <source>
        <dbReference type="ARBA" id="ARBA00022692"/>
    </source>
</evidence>
<reference evidence="17 18" key="1">
    <citation type="submission" date="2020-04" db="EMBL/GenBank/DDBJ databases">
        <title>Chryseobacterium sp. RJ-7-14 sp. nov., isolated from Jeju soil.</title>
        <authorList>
            <person name="Dahal R.H."/>
            <person name="Chaudhary D.K."/>
        </authorList>
    </citation>
    <scope>NUCLEOTIDE SEQUENCE [LARGE SCALE GENOMIC DNA]</scope>
    <source>
        <strain evidence="17 18">RJ-7-14</strain>
    </source>
</reference>
<evidence type="ECO:0000256" key="1">
    <source>
        <dbReference type="ARBA" id="ARBA00000085"/>
    </source>
</evidence>
<dbReference type="InterPro" id="IPR013656">
    <property type="entry name" value="PAS_4"/>
</dbReference>
<comment type="catalytic activity">
    <reaction evidence="1">
        <text>ATP + protein L-histidine = ADP + protein N-phospho-L-histidine.</text>
        <dbReference type="EC" id="2.7.13.3"/>
    </reaction>
</comment>
<dbReference type="InterPro" id="IPR036890">
    <property type="entry name" value="HATPase_C_sf"/>
</dbReference>
<dbReference type="SUPFAM" id="SSF55785">
    <property type="entry name" value="PYP-like sensor domain (PAS domain)"/>
    <property type="match status" value="3"/>
</dbReference>
<evidence type="ECO:0000256" key="8">
    <source>
        <dbReference type="ARBA" id="ARBA00022777"/>
    </source>
</evidence>
<evidence type="ECO:0000259" key="15">
    <source>
        <dbReference type="PROSITE" id="PS50112"/>
    </source>
</evidence>
<dbReference type="RefSeq" id="WP_169229665.1">
    <property type="nucleotide sequence ID" value="NZ_JABBGF010000001.1"/>
</dbReference>
<comment type="subcellular location">
    <subcellularLocation>
        <location evidence="2">Membrane</location>
        <topology evidence="2">Multi-pass membrane protein</topology>
    </subcellularLocation>
</comment>
<dbReference type="GO" id="GO:0000156">
    <property type="term" value="F:phosphorelay response regulator activity"/>
    <property type="evidence" value="ECO:0007669"/>
    <property type="project" value="TreeGrafter"/>
</dbReference>
<dbReference type="EMBL" id="JABBGF010000001">
    <property type="protein sequence ID" value="NML56260.1"/>
    <property type="molecule type" value="Genomic_DNA"/>
</dbReference>
<sequence>MPQPSFPLDSNSIVEILQQSTQAIAVYTGIEFCIELANNEMLTIWGKNESVIGKTLQDTLSEAKEPSFYNILLKVWNTREPFEAKEIPVTLEKDGKTVSSFFDFTYKPIMSADGAVICIIHTGNDVTERVRNRDLVRQINELKQVNQQLQNSTEKLNALNEKYTTANTELDDSSKNIHQLNEALEQQNKDLISDNHVFKDDIAHLDHSNRNLEVKNKELIALNNTISILNRKLSESDISFSNLIAQAPVAMMLLKGNHLTVTMINDAMLELIGKDHSIIGKNLFEEFPELKGQPAADMLMETFHIGKAHSEHSNPVKLKRNDQLEQRYFNFNYTPFIEDGVITGVIDMAVEVTPQVLAVQERDATIHEKSVLAETLKKSEQRLQGILDTMAEGVGVIDATGQLVYANPMAQQILGLNESAIKERAYDAPEWQNLRIDGTLLPSEEHPMSIMLATGKPVFDHEIAVQAPGRERMYISINAAPLFNEDGVLTGGIGTFMDVTARRLVMQGKEDFISIASHELKTPVTALKASLQLLERSYDKLPADSRSRLLTQAIKSVEKLSVLITTLLDAGRLEHGHIKLEKKSFTVSELFDDCCSNFAQITDQEIILEGDIHEIITADSQQIGQVMTNFITNAVKYAPQSEKIIIGAEKISNNEIKISVQDEGPGIPPEKKVHLFERYYRTNYEGQRFTGLGLGLYISADIIKKHGGEIGVKSTEGEGSTFWFTLPIG</sequence>
<feature type="domain" description="PAC" evidence="16">
    <location>
        <begin position="459"/>
        <end position="511"/>
    </location>
</feature>
<evidence type="ECO:0000256" key="12">
    <source>
        <dbReference type="ARBA" id="ARBA00023136"/>
    </source>
</evidence>
<evidence type="ECO:0000256" key="5">
    <source>
        <dbReference type="ARBA" id="ARBA00022679"/>
    </source>
</evidence>
<keyword evidence="4" id="KW-0597">Phosphoprotein</keyword>
<dbReference type="PROSITE" id="PS50113">
    <property type="entry name" value="PAC"/>
    <property type="match status" value="2"/>
</dbReference>